<name>A0A8J2PAS2_9HEXA</name>
<sequence length="49" mass="5551">MTREKKDRKVVMVVTGQVSFIRHKWHNTAAQMTGGLGRDPTVQLQNDQG</sequence>
<dbReference type="AlphaFoldDB" id="A0A8J2PAS2"/>
<dbReference type="EMBL" id="CAJVCH010509707">
    <property type="protein sequence ID" value="CAG7821396.1"/>
    <property type="molecule type" value="Genomic_DNA"/>
</dbReference>
<feature type="non-terminal residue" evidence="1">
    <location>
        <position position="49"/>
    </location>
</feature>
<comment type="caution">
    <text evidence="1">The sequence shown here is derived from an EMBL/GenBank/DDBJ whole genome shotgun (WGS) entry which is preliminary data.</text>
</comment>
<evidence type="ECO:0000313" key="2">
    <source>
        <dbReference type="Proteomes" id="UP000708208"/>
    </source>
</evidence>
<proteinExistence type="predicted"/>
<organism evidence="1 2">
    <name type="scientific">Allacma fusca</name>
    <dbReference type="NCBI Taxonomy" id="39272"/>
    <lineage>
        <taxon>Eukaryota</taxon>
        <taxon>Metazoa</taxon>
        <taxon>Ecdysozoa</taxon>
        <taxon>Arthropoda</taxon>
        <taxon>Hexapoda</taxon>
        <taxon>Collembola</taxon>
        <taxon>Symphypleona</taxon>
        <taxon>Sminthuridae</taxon>
        <taxon>Allacma</taxon>
    </lineage>
</organism>
<gene>
    <name evidence="1" type="ORF">AFUS01_LOCUS31738</name>
</gene>
<evidence type="ECO:0000313" key="1">
    <source>
        <dbReference type="EMBL" id="CAG7821396.1"/>
    </source>
</evidence>
<dbReference type="Proteomes" id="UP000708208">
    <property type="component" value="Unassembled WGS sequence"/>
</dbReference>
<reference evidence="1" key="1">
    <citation type="submission" date="2021-06" db="EMBL/GenBank/DDBJ databases">
        <authorList>
            <person name="Hodson N. C."/>
            <person name="Mongue J. A."/>
            <person name="Jaron S. K."/>
        </authorList>
    </citation>
    <scope>NUCLEOTIDE SEQUENCE</scope>
</reference>
<keyword evidence="2" id="KW-1185">Reference proteome</keyword>
<protein>
    <submittedName>
        <fullName evidence="1">Uncharacterized protein</fullName>
    </submittedName>
</protein>
<accession>A0A8J2PAS2</accession>